<dbReference type="Proteomes" id="UP000242474">
    <property type="component" value="Unassembled WGS sequence"/>
</dbReference>
<gene>
    <name evidence="7" type="ORF">COEREDRAFT_49170</name>
</gene>
<keyword evidence="3 6" id="KW-0812">Transmembrane</keyword>
<evidence type="ECO:0000256" key="2">
    <source>
        <dbReference type="ARBA" id="ARBA00009824"/>
    </source>
</evidence>
<dbReference type="InterPro" id="IPR029058">
    <property type="entry name" value="AB_hydrolase_fold"/>
</dbReference>
<keyword evidence="8" id="KW-1185">Reference proteome</keyword>
<evidence type="ECO:0000256" key="1">
    <source>
        <dbReference type="ARBA" id="ARBA00004141"/>
    </source>
</evidence>
<organism evidence="7 8">
    <name type="scientific">Coemansia reversa (strain ATCC 12441 / NRRL 1564)</name>
    <dbReference type="NCBI Taxonomy" id="763665"/>
    <lineage>
        <taxon>Eukaryota</taxon>
        <taxon>Fungi</taxon>
        <taxon>Fungi incertae sedis</taxon>
        <taxon>Zoopagomycota</taxon>
        <taxon>Kickxellomycotina</taxon>
        <taxon>Kickxellomycetes</taxon>
        <taxon>Kickxellales</taxon>
        <taxon>Kickxellaceae</taxon>
        <taxon>Coemansia</taxon>
    </lineage>
</organism>
<dbReference type="GO" id="GO:0016020">
    <property type="term" value="C:membrane"/>
    <property type="evidence" value="ECO:0007669"/>
    <property type="project" value="UniProtKB-SubCell"/>
</dbReference>
<feature type="transmembrane region" description="Helical" evidence="6">
    <location>
        <begin position="272"/>
        <end position="296"/>
    </location>
</feature>
<feature type="transmembrane region" description="Helical" evidence="6">
    <location>
        <begin position="230"/>
        <end position="252"/>
    </location>
</feature>
<proteinExistence type="inferred from homology"/>
<dbReference type="Pfam" id="PF05277">
    <property type="entry name" value="DUF726"/>
    <property type="match status" value="1"/>
</dbReference>
<evidence type="ECO:0000256" key="6">
    <source>
        <dbReference type="SAM" id="Phobius"/>
    </source>
</evidence>
<evidence type="ECO:0000313" key="7">
    <source>
        <dbReference type="EMBL" id="PIA13468.1"/>
    </source>
</evidence>
<dbReference type="EMBL" id="KZ303537">
    <property type="protein sequence ID" value="PIA13468.1"/>
    <property type="molecule type" value="Genomic_DNA"/>
</dbReference>
<dbReference type="OrthoDB" id="277931at2759"/>
<keyword evidence="4 6" id="KW-1133">Transmembrane helix</keyword>
<sequence length="698" mass="76943">MLELEEARLLDAERKSQLRAIDSILSEEQKIAYVGLVYVILVDMQDRLNVQHKESQSSTASFMNFSRRIMRNMYSHIHLSTAEQRMVELLPRHKVTVADIAPLLTIASDETDPAYSLMQTGEPKTAKHGVIAPTKVEAENTLTIDVRATLVLDFFLLLLSDDVYDSRGRYLLRRLADAVRYPWAEVLCCERKVTRQLRLHDYASNVTLATKSATPHAVKQRAYQRKTRRMVVIGLATVGGGLVIGLSAGLLAPAIGAGIGATLGAIGIANTGAFFGSIGGTALITGAATLTGSSLAGRQIARRTRFAEQFEFIPCINEGQTNLILTIPGWLEKADNGVFSFSTLDSLNGDHCSLLWESDALRRLGSSLRMIVGEVFSITLTQTLQHTVLPSLLGPLSIPMWLAKLGYVLDNPWSNGCELAFNAGPVMADLLLQRVQGQRPVTLVGYSIGARLIFYALLELANMNAYGLIEDVYLFGAPVVASEEEWRIAASVVGGRFINAYSSKDWILGFFYRTTNLGRSSVAGLHPISGVNGLENIDVSEEVPGHNAYREVLPFLLHRLGVVVTSVELHDPNETNGSTKEDHEIISELEKAAEMLEEHEKRKKNIWPWRWSFWERAQNIQNKSPESLPQMSTAYQSPPPLPSYGVNDEVDAAAHELSELGVNFKEVPSTLPTLVIDQSKRLAADSDMTNNCTLDKKI</sequence>
<evidence type="ECO:0000256" key="5">
    <source>
        <dbReference type="ARBA" id="ARBA00023136"/>
    </source>
</evidence>
<evidence type="ECO:0000256" key="3">
    <source>
        <dbReference type="ARBA" id="ARBA00022692"/>
    </source>
</evidence>
<reference evidence="7 8" key="1">
    <citation type="journal article" date="2015" name="Genome Biol. Evol.">
        <title>Phylogenomic analyses indicate that early fungi evolved digesting cell walls of algal ancestors of land plants.</title>
        <authorList>
            <person name="Chang Y."/>
            <person name="Wang S."/>
            <person name="Sekimoto S."/>
            <person name="Aerts A.L."/>
            <person name="Choi C."/>
            <person name="Clum A."/>
            <person name="LaButti K.M."/>
            <person name="Lindquist E.A."/>
            <person name="Yee Ngan C."/>
            <person name="Ohm R.A."/>
            <person name="Salamov A.A."/>
            <person name="Grigoriev I.V."/>
            <person name="Spatafora J.W."/>
            <person name="Berbee M.L."/>
        </authorList>
    </citation>
    <scope>NUCLEOTIDE SEQUENCE [LARGE SCALE GENOMIC DNA]</scope>
    <source>
        <strain evidence="7 8">NRRL 1564</strain>
    </source>
</reference>
<dbReference type="PANTHER" id="PTHR17920:SF3">
    <property type="entry name" value="TRANSMEMBRANE AND COILED-COIL DOMAIN-CONTAINING PROTEIN 4"/>
    <property type="match status" value="1"/>
</dbReference>
<name>A0A2G5B374_COERN</name>
<protein>
    <submittedName>
        <fullName evidence="7">DUF726-domain-containing protein</fullName>
    </submittedName>
</protein>
<dbReference type="SUPFAM" id="SSF53474">
    <property type="entry name" value="alpha/beta-Hydrolases"/>
    <property type="match status" value="1"/>
</dbReference>
<dbReference type="PANTHER" id="PTHR17920">
    <property type="entry name" value="TRANSMEMBRANE AND COILED-COIL DOMAIN-CONTAINING PROTEIN 4 TMCO4"/>
    <property type="match status" value="1"/>
</dbReference>
<keyword evidence="5 6" id="KW-0472">Membrane</keyword>
<comment type="subcellular location">
    <subcellularLocation>
        <location evidence="1">Membrane</location>
        <topology evidence="1">Multi-pass membrane protein</topology>
    </subcellularLocation>
</comment>
<dbReference type="InterPro" id="IPR007941">
    <property type="entry name" value="DUF726"/>
</dbReference>
<evidence type="ECO:0000256" key="4">
    <source>
        <dbReference type="ARBA" id="ARBA00022989"/>
    </source>
</evidence>
<accession>A0A2G5B374</accession>
<dbReference type="AlphaFoldDB" id="A0A2G5B374"/>
<comment type="similarity">
    <text evidence="2">Belongs to the TMCO4 family.</text>
</comment>
<evidence type="ECO:0000313" key="8">
    <source>
        <dbReference type="Proteomes" id="UP000242474"/>
    </source>
</evidence>